<dbReference type="CDD" id="cd09117">
    <property type="entry name" value="PLDc_Bfil_DEXD_like"/>
    <property type="match status" value="1"/>
</dbReference>
<dbReference type="Gene3D" id="3.30.870.10">
    <property type="entry name" value="Endonuclease Chain A"/>
    <property type="match status" value="1"/>
</dbReference>
<dbReference type="KEGG" id="mind:mvi_22770"/>
<evidence type="ECO:0008006" key="3">
    <source>
        <dbReference type="Google" id="ProtNLM"/>
    </source>
</evidence>
<dbReference type="EMBL" id="AP024145">
    <property type="protein sequence ID" value="BCM83816.1"/>
    <property type="molecule type" value="Genomic_DNA"/>
</dbReference>
<sequence>MRFLAGEQLHEAVRRVLQGSDARCAVAFWGNGAESTGLFVDANTAKIVCNLSMGGTNPGVIRTLKKRGADVRQLDVLHAKVYIGRSAAVVASANASSNGLALEGLEQTHWSEAGVEIELNNAADVISWFDHTWSQSREITERDLRRAEILWRARRRLKPTVSFANYDVDAEARDGTLPVPCWWSGTGIWKADPERTKEVMGYYEEGMFTLEFQDEQDTAVVSPGTWLLWWHRGATGIPRKDKLTFAQVGKYVPGVMRHLEGELENIGALLSAAEPGQEPFDASDDRFVKAFKEVICRPQFEAYRSDEGPPWFITLALELTNFWQQLKQRYLELPDS</sequence>
<protein>
    <recommendedName>
        <fullName evidence="3">Phospholipase D-like domain-containing protein</fullName>
    </recommendedName>
</protein>
<proteinExistence type="predicted"/>
<gene>
    <name evidence="1" type="ORF">mvi_22770</name>
</gene>
<dbReference type="Proteomes" id="UP000663508">
    <property type="component" value="Chromosome"/>
</dbReference>
<reference evidence="1" key="1">
    <citation type="submission" date="2020-11" db="EMBL/GenBank/DDBJ databases">
        <title>Complete genome sequence of a novel pathogenic Methylobacterium strain isolated from rice in Vietnam.</title>
        <authorList>
            <person name="Lai K."/>
            <person name="Okazaki S."/>
            <person name="Higashi K."/>
            <person name="Mori H."/>
            <person name="Toyoda A."/>
            <person name="Kurokawa K."/>
        </authorList>
    </citation>
    <scope>NUCLEOTIDE SEQUENCE</scope>
    <source>
        <strain evidence="1">VL1</strain>
    </source>
</reference>
<dbReference type="RefSeq" id="WP_207182890.1">
    <property type="nucleotide sequence ID" value="NZ_AP024145.1"/>
</dbReference>
<accession>A0A8H8WSY9</accession>
<name>A0A8H8WSY9_9HYPH</name>
<dbReference type="AlphaFoldDB" id="A0A8H8WSY9"/>
<organism evidence="1 2">
    <name type="scientific">Methylobacterium indicum</name>
    <dbReference type="NCBI Taxonomy" id="1775910"/>
    <lineage>
        <taxon>Bacteria</taxon>
        <taxon>Pseudomonadati</taxon>
        <taxon>Pseudomonadota</taxon>
        <taxon>Alphaproteobacteria</taxon>
        <taxon>Hyphomicrobiales</taxon>
        <taxon>Methylobacteriaceae</taxon>
        <taxon>Methylobacterium</taxon>
    </lineage>
</organism>
<evidence type="ECO:0000313" key="2">
    <source>
        <dbReference type="Proteomes" id="UP000663508"/>
    </source>
</evidence>
<evidence type="ECO:0000313" key="1">
    <source>
        <dbReference type="EMBL" id="BCM83816.1"/>
    </source>
</evidence>